<dbReference type="InterPro" id="IPR037185">
    <property type="entry name" value="EmrE-like"/>
</dbReference>
<evidence type="ECO:0000256" key="3">
    <source>
        <dbReference type="ARBA" id="ARBA00022989"/>
    </source>
</evidence>
<keyword evidence="8" id="KW-1185">Reference proteome</keyword>
<feature type="transmembrane region" description="Helical" evidence="5">
    <location>
        <begin position="55"/>
        <end position="74"/>
    </location>
</feature>
<evidence type="ECO:0000313" key="8">
    <source>
        <dbReference type="Proteomes" id="UP001527925"/>
    </source>
</evidence>
<feature type="transmembrane region" description="Helical" evidence="5">
    <location>
        <begin position="141"/>
        <end position="164"/>
    </location>
</feature>
<evidence type="ECO:0000256" key="2">
    <source>
        <dbReference type="ARBA" id="ARBA00022692"/>
    </source>
</evidence>
<accession>A0ABR4NJK8</accession>
<dbReference type="PIRSF" id="PIRSF036436">
    <property type="entry name" value="UCP036436"/>
    <property type="match status" value="1"/>
</dbReference>
<dbReference type="EMBL" id="JADGIZ020000002">
    <property type="protein sequence ID" value="KAL2919712.1"/>
    <property type="molecule type" value="Genomic_DNA"/>
</dbReference>
<feature type="transmembrane region" description="Helical" evidence="5">
    <location>
        <begin position="268"/>
        <end position="290"/>
    </location>
</feature>
<comment type="subcellular location">
    <subcellularLocation>
        <location evidence="1">Membrane</location>
        <topology evidence="1">Multi-pass membrane protein</topology>
    </subcellularLocation>
</comment>
<evidence type="ECO:0000256" key="5">
    <source>
        <dbReference type="SAM" id="Phobius"/>
    </source>
</evidence>
<evidence type="ECO:0000256" key="4">
    <source>
        <dbReference type="ARBA" id="ARBA00023136"/>
    </source>
</evidence>
<name>A0ABR4NJK8_9FUNG</name>
<reference evidence="7 8" key="1">
    <citation type="submission" date="2023-09" db="EMBL/GenBank/DDBJ databases">
        <title>Pangenome analysis of Batrachochytrium dendrobatidis and related Chytrids.</title>
        <authorList>
            <person name="Yacoub M.N."/>
            <person name="Stajich J.E."/>
            <person name="James T.Y."/>
        </authorList>
    </citation>
    <scope>NUCLEOTIDE SEQUENCE [LARGE SCALE GENOMIC DNA]</scope>
    <source>
        <strain evidence="7 8">JEL0888</strain>
    </source>
</reference>
<feature type="transmembrane region" description="Helical" evidence="5">
    <location>
        <begin position="228"/>
        <end position="247"/>
    </location>
</feature>
<evidence type="ECO:0000256" key="1">
    <source>
        <dbReference type="ARBA" id="ARBA00004141"/>
    </source>
</evidence>
<feature type="domain" description="EamA" evidence="6">
    <location>
        <begin position="134"/>
        <end position="210"/>
    </location>
</feature>
<feature type="transmembrane region" description="Helical" evidence="5">
    <location>
        <begin position="310"/>
        <end position="329"/>
    </location>
</feature>
<dbReference type="Proteomes" id="UP001527925">
    <property type="component" value="Unassembled WGS sequence"/>
</dbReference>
<gene>
    <name evidence="7" type="ORF">HK105_200626</name>
</gene>
<keyword evidence="3 5" id="KW-1133">Transmembrane helix</keyword>
<keyword evidence="4 5" id="KW-0472">Membrane</keyword>
<sequence length="411" mass="44738">MPAPEPALGRAFLLLLVGGMLFTGTINTLLNKLQDLTCVEHCDDPARRHNFEQPVWQTLNMFIGEAACLLVYYISVAVESHRRTTTTAAAAFHPIADEAAPPTETSPLIAPGSRTPSDEIAAEDAVEPVPGRKPLTGWRNVFFLAPTLLDLTATTAMGYGLIYISASQYQMLRGSVVLFTGLLSSIFLGRRHPLYRWVALVTVFLGVAVVGLSGIVQSSSSPTVSSSPVGIFFVVLAQVFTASQFVIEEMIMARYEVPALKAVGLEGIFGLLCVAVGMPILHYTIGVRGTPGNYFDMFTGFHQVFDNPQVLYAGVGIIFSIAFFNWFGLSVTRHISSTSRSTIDTCRTLFIWIVSLGLGWETFKWLQVVGFAILVYGTFLFNDVVKPPAIFVPQTPQEDAAAAALRAEQDE</sequence>
<evidence type="ECO:0000313" key="7">
    <source>
        <dbReference type="EMBL" id="KAL2919712.1"/>
    </source>
</evidence>
<protein>
    <recommendedName>
        <fullName evidence="6">EamA domain-containing protein</fullName>
    </recommendedName>
</protein>
<evidence type="ECO:0000259" key="6">
    <source>
        <dbReference type="Pfam" id="PF00892"/>
    </source>
</evidence>
<organism evidence="7 8">
    <name type="scientific">Polyrhizophydium stewartii</name>
    <dbReference type="NCBI Taxonomy" id="2732419"/>
    <lineage>
        <taxon>Eukaryota</taxon>
        <taxon>Fungi</taxon>
        <taxon>Fungi incertae sedis</taxon>
        <taxon>Chytridiomycota</taxon>
        <taxon>Chytridiomycota incertae sedis</taxon>
        <taxon>Chytridiomycetes</taxon>
        <taxon>Rhizophydiales</taxon>
        <taxon>Rhizophydiales incertae sedis</taxon>
        <taxon>Polyrhizophydium</taxon>
    </lineage>
</organism>
<dbReference type="InterPro" id="IPR000620">
    <property type="entry name" value="EamA_dom"/>
</dbReference>
<dbReference type="SUPFAM" id="SSF103481">
    <property type="entry name" value="Multidrug resistance efflux transporter EmrE"/>
    <property type="match status" value="1"/>
</dbReference>
<feature type="transmembrane region" description="Helical" evidence="5">
    <location>
        <begin position="195"/>
        <end position="216"/>
    </location>
</feature>
<feature type="transmembrane region" description="Helical" evidence="5">
    <location>
        <begin position="170"/>
        <end position="188"/>
    </location>
</feature>
<dbReference type="PANTHER" id="PTHR13146">
    <property type="match status" value="1"/>
</dbReference>
<dbReference type="PANTHER" id="PTHR13146:SF0">
    <property type="entry name" value="SOLUTE CARRIER FAMILY 35 MEMBER F6"/>
    <property type="match status" value="1"/>
</dbReference>
<proteinExistence type="predicted"/>
<keyword evidence="2 5" id="KW-0812">Transmembrane</keyword>
<dbReference type="InterPro" id="IPR012404">
    <property type="entry name" value="UCP036436"/>
</dbReference>
<feature type="transmembrane region" description="Helical" evidence="5">
    <location>
        <begin position="12"/>
        <end position="30"/>
    </location>
</feature>
<comment type="caution">
    <text evidence="7">The sequence shown here is derived from an EMBL/GenBank/DDBJ whole genome shotgun (WGS) entry which is preliminary data.</text>
</comment>
<dbReference type="Pfam" id="PF00892">
    <property type="entry name" value="EamA"/>
    <property type="match status" value="1"/>
</dbReference>